<evidence type="ECO:0000313" key="2">
    <source>
        <dbReference type="EMBL" id="KAH7153087.1"/>
    </source>
</evidence>
<dbReference type="EMBL" id="JAGMUV010000006">
    <property type="protein sequence ID" value="KAH7153087.1"/>
    <property type="molecule type" value="Genomic_DNA"/>
</dbReference>
<organism evidence="2 3">
    <name type="scientific">Dactylonectria macrodidyma</name>
    <dbReference type="NCBI Taxonomy" id="307937"/>
    <lineage>
        <taxon>Eukaryota</taxon>
        <taxon>Fungi</taxon>
        <taxon>Dikarya</taxon>
        <taxon>Ascomycota</taxon>
        <taxon>Pezizomycotina</taxon>
        <taxon>Sordariomycetes</taxon>
        <taxon>Hypocreomycetidae</taxon>
        <taxon>Hypocreales</taxon>
        <taxon>Nectriaceae</taxon>
        <taxon>Dactylonectria</taxon>
    </lineage>
</organism>
<protein>
    <submittedName>
        <fullName evidence="2">Uncharacterized protein</fullName>
    </submittedName>
</protein>
<gene>
    <name evidence="2" type="ORF">EDB81DRAFT_945998</name>
</gene>
<feature type="chain" id="PRO_5040107318" evidence="1">
    <location>
        <begin position="19"/>
        <end position="497"/>
    </location>
</feature>
<name>A0A9P9J6K5_9HYPO</name>
<dbReference type="AlphaFoldDB" id="A0A9P9J6K5"/>
<keyword evidence="1" id="KW-0732">Signal</keyword>
<feature type="signal peptide" evidence="1">
    <location>
        <begin position="1"/>
        <end position="18"/>
    </location>
</feature>
<dbReference type="OrthoDB" id="3257981at2759"/>
<evidence type="ECO:0000256" key="1">
    <source>
        <dbReference type="SAM" id="SignalP"/>
    </source>
</evidence>
<reference evidence="2" key="1">
    <citation type="journal article" date="2021" name="Nat. Commun.">
        <title>Genetic determinants of endophytism in the Arabidopsis root mycobiome.</title>
        <authorList>
            <person name="Mesny F."/>
            <person name="Miyauchi S."/>
            <person name="Thiergart T."/>
            <person name="Pickel B."/>
            <person name="Atanasova L."/>
            <person name="Karlsson M."/>
            <person name="Huettel B."/>
            <person name="Barry K.W."/>
            <person name="Haridas S."/>
            <person name="Chen C."/>
            <person name="Bauer D."/>
            <person name="Andreopoulos W."/>
            <person name="Pangilinan J."/>
            <person name="LaButti K."/>
            <person name="Riley R."/>
            <person name="Lipzen A."/>
            <person name="Clum A."/>
            <person name="Drula E."/>
            <person name="Henrissat B."/>
            <person name="Kohler A."/>
            <person name="Grigoriev I.V."/>
            <person name="Martin F.M."/>
            <person name="Hacquard S."/>
        </authorList>
    </citation>
    <scope>NUCLEOTIDE SEQUENCE</scope>
    <source>
        <strain evidence="2">MPI-CAGE-AT-0147</strain>
    </source>
</reference>
<accession>A0A9P9J6K5</accession>
<evidence type="ECO:0000313" key="3">
    <source>
        <dbReference type="Proteomes" id="UP000738349"/>
    </source>
</evidence>
<sequence length="497" mass="54046">MKAVIALVLLNSLPRVSSDDSNPFDGVDPATVRCDAEHLNDAGADADDRWAAAGAQWALEVTNVQWGWYQGTADADRLGYSEFVGNSFNSKDMMVCGNMGDGPCQSTVTCSEVNQPAGFLILNSFVALHMHRNIWEALQAAMNEMQNSMSVFSTTFSPAAEPKGKGWLSDIITIVQFAVGIGSAFAWNIAIKEAQLIADAGLHATAQESVNGAIGMAFTIGKNHIPAAKDEIQNDLTLSMGSVFESWIDAEIDFLNQLFSGANEALDILKGLVKDGLALELTRHLDLGSFIDMAQKIVYSQLLPIAWKTSSREVEEWPNIMTPMILMEPSNCVTSDLPSYLDEDNVSKTAVCYDGHTFVLGYITWDSEHGEFQTLPGGTTDELDGTNWGGITIEDLVVSTYEGWRLNGGKMGYEIPENSKIVDGAGTEGGLILENGVRTPGFVKLPICTYARAKYSAKRYWQDNFPLIDPQVNGVEWTPCGEDGSLMEEELGGVWGF</sequence>
<proteinExistence type="predicted"/>
<dbReference type="Proteomes" id="UP000738349">
    <property type="component" value="Unassembled WGS sequence"/>
</dbReference>
<keyword evidence="3" id="KW-1185">Reference proteome</keyword>
<comment type="caution">
    <text evidence="2">The sequence shown here is derived from an EMBL/GenBank/DDBJ whole genome shotgun (WGS) entry which is preliminary data.</text>
</comment>